<evidence type="ECO:0000313" key="4">
    <source>
        <dbReference type="Proteomes" id="UP000193922"/>
    </source>
</evidence>
<name>A0A1Y1VYU0_9FUNG</name>
<feature type="compositionally biased region" description="Basic and acidic residues" evidence="1">
    <location>
        <begin position="600"/>
        <end position="611"/>
    </location>
</feature>
<dbReference type="GeneID" id="63805164"/>
<comment type="caution">
    <text evidence="3">The sequence shown here is derived from an EMBL/GenBank/DDBJ whole genome shotgun (WGS) entry which is preliminary data.</text>
</comment>
<dbReference type="OrthoDB" id="18234at2759"/>
<feature type="compositionally biased region" description="Low complexity" evidence="1">
    <location>
        <begin position="612"/>
        <end position="621"/>
    </location>
</feature>
<proteinExistence type="predicted"/>
<feature type="region of interest" description="Disordered" evidence="1">
    <location>
        <begin position="755"/>
        <end position="795"/>
    </location>
</feature>
<feature type="region of interest" description="Disordered" evidence="1">
    <location>
        <begin position="251"/>
        <end position="290"/>
    </location>
</feature>
<evidence type="ECO:0000259" key="2">
    <source>
        <dbReference type="Pfam" id="PF11882"/>
    </source>
</evidence>
<gene>
    <name evidence="3" type="ORF">DL89DRAFT_269990</name>
</gene>
<feature type="domain" description="Far11/STRP C-terminal" evidence="2">
    <location>
        <begin position="615"/>
        <end position="922"/>
    </location>
</feature>
<keyword evidence="4" id="KW-1185">Reference proteome</keyword>
<feature type="region of interest" description="Disordered" evidence="1">
    <location>
        <begin position="454"/>
        <end position="492"/>
    </location>
</feature>
<sequence>MNVEIAPISIDTTKTLARLFPSSREQKHDHLVPIEAGAKPTQHLLDNFFAADFLPPCQRARNGQMPSAAAEDSYGVRYVHHLASQAKKDVHACAESIRSELTKVKWEQESLEAILADSIAVQLAAEHDVQMEITSSDLSHRFWASKMPNGLWRMIHGHLSSNSNITTNDTELAVEILFIFSSWSIADNGRGAPSTRESQRVGLAMQLFCKHAWAGKRGSEMQRVRVGHKALMLLEVTWRLLVGDEHDAKRRIAGKPRRSTRRRSSSSSSIHDSAQGEDESDDEETVRGLQKTGLARDALRQIAESVEKYPLLKGEVQETVDSLRLFVHPFDGHGTRTAQLGRFGPMRKKTHVPPMPQQPLPVAQQLNNLLDQPVGDMPERQQHQQDMPPNFFIDRKPWFAEPPRAARDAIRTYVESARMDRTEREYAEWWRRLIHERGMPLGLTLNTATRKGTTNDVTINYKSGDPAARHRRSSSRSDNRLPSDPGDGSSRKMDVFEFRGIIETEDLPALEQQLDGRQSEVKWPAHTEPPEAQDAYDVLYKTLFPLLGHFCRAIITTIANWAPTEKELPTRQFLINVGPPQVSEHTCFGIVKYPRSDITKEAHGKADEKSASESNSSDSGNPVANERKVPSDTDKKKPDAAEQPSSRDVPVELAARLIAQYAQWQAVGSLMLNISTSFRANHALQADYLSQLLMNCNLIPALFWWIGTANLDICVDLPLSVIQHTFSEAYEAAMSEQAMVDEPDIDAMMMELGRDSGPPSTVDSMDDAEAATTRSTRRSLEKGAAGFGSSFGDDSDTETTVWTPALQGIHLCMRFLRLTTYRNGLRRGLLYKNKALHFYNRLLKFPSLPVRQVGAELYRDVMQVISKKQKQAYLNNIAAVYMYAPVALADTFWLADYSLDPHIEMHRHVELIRLLHFYHMSALTLKLPDDPSLFPSLMRQAQELSTVLPSPARDISIEKMPLGSSSSCGGEVAKEEWLQWESDLEETLEDVTLQM</sequence>
<dbReference type="InterPro" id="IPR021819">
    <property type="entry name" value="Far11/STRP_C"/>
</dbReference>
<dbReference type="RefSeq" id="XP_040740417.1">
    <property type="nucleotide sequence ID" value="XM_040888516.1"/>
</dbReference>
<reference evidence="3 4" key="1">
    <citation type="submission" date="2016-07" db="EMBL/GenBank/DDBJ databases">
        <title>Pervasive Adenine N6-methylation of Active Genes in Fungi.</title>
        <authorList>
            <consortium name="DOE Joint Genome Institute"/>
            <person name="Mondo S.J."/>
            <person name="Dannebaum R.O."/>
            <person name="Kuo R.C."/>
            <person name="Labutti K."/>
            <person name="Haridas S."/>
            <person name="Kuo A."/>
            <person name="Salamov A."/>
            <person name="Ahrendt S.R."/>
            <person name="Lipzen A."/>
            <person name="Sullivan W."/>
            <person name="Andreopoulos W.B."/>
            <person name="Clum A."/>
            <person name="Lindquist E."/>
            <person name="Daum C."/>
            <person name="Ramamoorthy G.K."/>
            <person name="Gryganskyi A."/>
            <person name="Culley D."/>
            <person name="Magnuson J.K."/>
            <person name="James T.Y."/>
            <person name="O'Malley M.A."/>
            <person name="Stajich J.E."/>
            <person name="Spatafora J.W."/>
            <person name="Visel A."/>
            <person name="Grigoriev I.V."/>
        </authorList>
    </citation>
    <scope>NUCLEOTIDE SEQUENCE [LARGE SCALE GENOMIC DNA]</scope>
    <source>
        <strain evidence="3 4">ATCC 12442</strain>
    </source>
</reference>
<dbReference type="Proteomes" id="UP000193922">
    <property type="component" value="Unassembled WGS sequence"/>
</dbReference>
<feature type="compositionally biased region" description="Basic and acidic residues" evidence="1">
    <location>
        <begin position="625"/>
        <end position="640"/>
    </location>
</feature>
<organism evidence="3 4">
    <name type="scientific">Linderina pennispora</name>
    <dbReference type="NCBI Taxonomy" id="61395"/>
    <lineage>
        <taxon>Eukaryota</taxon>
        <taxon>Fungi</taxon>
        <taxon>Fungi incertae sedis</taxon>
        <taxon>Zoopagomycota</taxon>
        <taxon>Kickxellomycotina</taxon>
        <taxon>Kickxellomycetes</taxon>
        <taxon>Kickxellales</taxon>
        <taxon>Kickxellaceae</taxon>
        <taxon>Linderina</taxon>
    </lineage>
</organism>
<dbReference type="EMBL" id="MCFD01000015">
    <property type="protein sequence ID" value="ORX66429.1"/>
    <property type="molecule type" value="Genomic_DNA"/>
</dbReference>
<feature type="compositionally biased region" description="Basic residues" evidence="1">
    <location>
        <begin position="251"/>
        <end position="264"/>
    </location>
</feature>
<feature type="compositionally biased region" description="Acidic residues" evidence="1">
    <location>
        <begin position="275"/>
        <end position="284"/>
    </location>
</feature>
<dbReference type="AlphaFoldDB" id="A0A1Y1VYU0"/>
<accession>A0A1Y1VYU0</accession>
<feature type="region of interest" description="Disordered" evidence="1">
    <location>
        <begin position="600"/>
        <end position="648"/>
    </location>
</feature>
<protein>
    <recommendedName>
        <fullName evidence="2">Far11/STRP C-terminal domain-containing protein</fullName>
    </recommendedName>
</protein>
<evidence type="ECO:0000313" key="3">
    <source>
        <dbReference type="EMBL" id="ORX66429.1"/>
    </source>
</evidence>
<evidence type="ECO:0000256" key="1">
    <source>
        <dbReference type="SAM" id="MobiDB-lite"/>
    </source>
</evidence>
<dbReference type="Pfam" id="PF11882">
    <property type="entry name" value="DUF3402"/>
    <property type="match status" value="1"/>
</dbReference>